<evidence type="ECO:0000313" key="2">
    <source>
        <dbReference type="EMBL" id="SDP71336.1"/>
    </source>
</evidence>
<dbReference type="OrthoDB" id="5431871at2"/>
<feature type="chain" id="PRO_5011501568" description="FecR family protein" evidence="1">
    <location>
        <begin position="26"/>
        <end position="229"/>
    </location>
</feature>
<name>A0A1H0UZR5_9BACT</name>
<reference evidence="2 3" key="1">
    <citation type="submission" date="2016-10" db="EMBL/GenBank/DDBJ databases">
        <authorList>
            <person name="de Groot N.N."/>
        </authorList>
    </citation>
    <scope>NUCLEOTIDE SEQUENCE [LARGE SCALE GENOMIC DNA]</scope>
    <source>
        <strain evidence="2 3">DSM 12130</strain>
    </source>
</reference>
<dbReference type="EMBL" id="FNJI01000037">
    <property type="protein sequence ID" value="SDP71336.1"/>
    <property type="molecule type" value="Genomic_DNA"/>
</dbReference>
<sequence>MTKRFLKAITLCTAVILAAPTFSLAGGSVGYGDISIYKNDVLTTKMTGQNPVEDGSLLVCDGKCMFKSEGVSLVALDGSKIAIAGEPEIFKLYVREGSVDYVINNNSRKIAFYTPQGTYTAAEVIFNASTSPVVKGNVLVGDDGKTEITVTEGRMVFATAEGMKTVDANNKIVLAQLPVDKKGLGLEALVAGGLVITEAVVTAIDINNFNDKKPQQLAADTTPSASPSN</sequence>
<protein>
    <recommendedName>
        <fullName evidence="4">FecR family protein</fullName>
    </recommendedName>
</protein>
<gene>
    <name evidence="2" type="ORF">SAMN05660330_03790</name>
</gene>
<evidence type="ECO:0000313" key="3">
    <source>
        <dbReference type="Proteomes" id="UP000199073"/>
    </source>
</evidence>
<keyword evidence="1" id="KW-0732">Signal</keyword>
<evidence type="ECO:0000256" key="1">
    <source>
        <dbReference type="SAM" id="SignalP"/>
    </source>
</evidence>
<proteinExistence type="predicted"/>
<organism evidence="2 3">
    <name type="scientific">Desulforhopalus singaporensis</name>
    <dbReference type="NCBI Taxonomy" id="91360"/>
    <lineage>
        <taxon>Bacteria</taxon>
        <taxon>Pseudomonadati</taxon>
        <taxon>Thermodesulfobacteriota</taxon>
        <taxon>Desulfobulbia</taxon>
        <taxon>Desulfobulbales</taxon>
        <taxon>Desulfocapsaceae</taxon>
        <taxon>Desulforhopalus</taxon>
    </lineage>
</organism>
<feature type="signal peptide" evidence="1">
    <location>
        <begin position="1"/>
        <end position="25"/>
    </location>
</feature>
<dbReference type="AlphaFoldDB" id="A0A1H0UZR5"/>
<keyword evidence="3" id="KW-1185">Reference proteome</keyword>
<dbReference type="STRING" id="91360.SAMN05660330_03790"/>
<evidence type="ECO:0008006" key="4">
    <source>
        <dbReference type="Google" id="ProtNLM"/>
    </source>
</evidence>
<dbReference type="Proteomes" id="UP000199073">
    <property type="component" value="Unassembled WGS sequence"/>
</dbReference>
<dbReference type="RefSeq" id="WP_092225697.1">
    <property type="nucleotide sequence ID" value="NZ_FNJI01000037.1"/>
</dbReference>
<accession>A0A1H0UZR5</accession>